<reference evidence="2" key="1">
    <citation type="thesis" date="2020" institute="ProQuest LLC" country="789 East Eisenhower Parkway, Ann Arbor, MI, USA">
        <title>Comparative Genomics and Chromosome Evolution.</title>
        <authorList>
            <person name="Mudd A.B."/>
        </authorList>
    </citation>
    <scope>NUCLEOTIDE SEQUENCE</scope>
    <source>
        <strain evidence="2">237g6f4</strain>
        <tissue evidence="2">Blood</tissue>
    </source>
</reference>
<keyword evidence="1" id="KW-0472">Membrane</keyword>
<evidence type="ECO:0000313" key="3">
    <source>
        <dbReference type="Proteomes" id="UP000824782"/>
    </source>
</evidence>
<keyword evidence="1" id="KW-1133">Transmembrane helix</keyword>
<dbReference type="Proteomes" id="UP000824782">
    <property type="component" value="Unassembled WGS sequence"/>
</dbReference>
<keyword evidence="1" id="KW-0812">Transmembrane</keyword>
<dbReference type="EMBL" id="WNYA01000005">
    <property type="protein sequence ID" value="KAG8572310.1"/>
    <property type="molecule type" value="Genomic_DNA"/>
</dbReference>
<dbReference type="AlphaFoldDB" id="A0AAV7BIN1"/>
<name>A0AAV7BIN1_ENGPU</name>
<evidence type="ECO:0008006" key="4">
    <source>
        <dbReference type="Google" id="ProtNLM"/>
    </source>
</evidence>
<accession>A0AAV7BIN1</accession>
<evidence type="ECO:0000313" key="2">
    <source>
        <dbReference type="EMBL" id="KAG8572310.1"/>
    </source>
</evidence>
<sequence length="100" mass="11531">MLTGKNLNLGILEHRIKQYLTCRSCYVVYVIFFLCKRFYIGKTNRAMFTRFREHKNSVVTGKGAPRLIEHIHQVHKGNTSILTFAGLEQVPAPLYGAIKY</sequence>
<gene>
    <name evidence="2" type="ORF">GDO81_012015</name>
</gene>
<organism evidence="2 3">
    <name type="scientific">Engystomops pustulosus</name>
    <name type="common">Tungara frog</name>
    <name type="synonym">Physalaemus pustulosus</name>
    <dbReference type="NCBI Taxonomy" id="76066"/>
    <lineage>
        <taxon>Eukaryota</taxon>
        <taxon>Metazoa</taxon>
        <taxon>Chordata</taxon>
        <taxon>Craniata</taxon>
        <taxon>Vertebrata</taxon>
        <taxon>Euteleostomi</taxon>
        <taxon>Amphibia</taxon>
        <taxon>Batrachia</taxon>
        <taxon>Anura</taxon>
        <taxon>Neobatrachia</taxon>
        <taxon>Hyloidea</taxon>
        <taxon>Leptodactylidae</taxon>
        <taxon>Leiuperinae</taxon>
        <taxon>Engystomops</taxon>
    </lineage>
</organism>
<feature type="transmembrane region" description="Helical" evidence="1">
    <location>
        <begin position="16"/>
        <end position="35"/>
    </location>
</feature>
<evidence type="ECO:0000256" key="1">
    <source>
        <dbReference type="SAM" id="Phobius"/>
    </source>
</evidence>
<comment type="caution">
    <text evidence="2">The sequence shown here is derived from an EMBL/GenBank/DDBJ whole genome shotgun (WGS) entry which is preliminary data.</text>
</comment>
<keyword evidence="3" id="KW-1185">Reference proteome</keyword>
<proteinExistence type="predicted"/>
<protein>
    <recommendedName>
        <fullName evidence="4">GIY-YIG domain-containing protein</fullName>
    </recommendedName>
</protein>